<keyword evidence="1" id="KW-0472">Membrane</keyword>
<proteinExistence type="predicted"/>
<evidence type="ECO:0000256" key="1">
    <source>
        <dbReference type="SAM" id="Phobius"/>
    </source>
</evidence>
<organism evidence="2 3">
    <name type="scientific">Lasiosphaeria miniovina</name>
    <dbReference type="NCBI Taxonomy" id="1954250"/>
    <lineage>
        <taxon>Eukaryota</taxon>
        <taxon>Fungi</taxon>
        <taxon>Dikarya</taxon>
        <taxon>Ascomycota</taxon>
        <taxon>Pezizomycotina</taxon>
        <taxon>Sordariomycetes</taxon>
        <taxon>Sordariomycetidae</taxon>
        <taxon>Sordariales</taxon>
        <taxon>Lasiosphaeriaceae</taxon>
        <taxon>Lasiosphaeria</taxon>
    </lineage>
</organism>
<dbReference type="EMBL" id="JAUIRO010000002">
    <property type="protein sequence ID" value="KAK0727198.1"/>
    <property type="molecule type" value="Genomic_DNA"/>
</dbReference>
<accession>A0AA40B3V5</accession>
<dbReference type="AlphaFoldDB" id="A0AA40B3V5"/>
<evidence type="ECO:0000313" key="2">
    <source>
        <dbReference type="EMBL" id="KAK0727198.1"/>
    </source>
</evidence>
<dbReference type="RefSeq" id="XP_060300054.1">
    <property type="nucleotide sequence ID" value="XM_060444856.1"/>
</dbReference>
<dbReference type="GeneID" id="85328126"/>
<protein>
    <submittedName>
        <fullName evidence="2">Uncharacterized protein</fullName>
    </submittedName>
</protein>
<keyword evidence="3" id="KW-1185">Reference proteome</keyword>
<gene>
    <name evidence="2" type="ORF">B0T26DRAFT_747549</name>
</gene>
<dbReference type="Proteomes" id="UP001172101">
    <property type="component" value="Unassembled WGS sequence"/>
</dbReference>
<feature type="transmembrane region" description="Helical" evidence="1">
    <location>
        <begin position="117"/>
        <end position="139"/>
    </location>
</feature>
<evidence type="ECO:0000313" key="3">
    <source>
        <dbReference type="Proteomes" id="UP001172101"/>
    </source>
</evidence>
<name>A0AA40B3V5_9PEZI</name>
<comment type="caution">
    <text evidence="2">The sequence shown here is derived from an EMBL/GenBank/DDBJ whole genome shotgun (WGS) entry which is preliminary data.</text>
</comment>
<reference evidence="2" key="1">
    <citation type="submission" date="2023-06" db="EMBL/GenBank/DDBJ databases">
        <title>Genome-scale phylogeny and comparative genomics of the fungal order Sordariales.</title>
        <authorList>
            <consortium name="Lawrence Berkeley National Laboratory"/>
            <person name="Hensen N."/>
            <person name="Bonometti L."/>
            <person name="Westerberg I."/>
            <person name="Brannstrom I.O."/>
            <person name="Guillou S."/>
            <person name="Cros-Aarteil S."/>
            <person name="Calhoun S."/>
            <person name="Haridas S."/>
            <person name="Kuo A."/>
            <person name="Mondo S."/>
            <person name="Pangilinan J."/>
            <person name="Riley R."/>
            <person name="LaButti K."/>
            <person name="Andreopoulos B."/>
            <person name="Lipzen A."/>
            <person name="Chen C."/>
            <person name="Yanf M."/>
            <person name="Daum C."/>
            <person name="Ng V."/>
            <person name="Clum A."/>
            <person name="Steindorff A."/>
            <person name="Ohm R."/>
            <person name="Martin F."/>
            <person name="Silar P."/>
            <person name="Natvig D."/>
            <person name="Lalanne C."/>
            <person name="Gautier V."/>
            <person name="Ament-velasquez S.L."/>
            <person name="Kruys A."/>
            <person name="Hutchinson M.I."/>
            <person name="Powell A.J."/>
            <person name="Barry K."/>
            <person name="Miller A.N."/>
            <person name="Grigoriev I.V."/>
            <person name="Debuchy R."/>
            <person name="Gladieux P."/>
            <person name="Thoren M.H."/>
            <person name="Johannesson H."/>
        </authorList>
    </citation>
    <scope>NUCLEOTIDE SEQUENCE</scope>
    <source>
        <strain evidence="2">SMH2392-1A</strain>
    </source>
</reference>
<sequence>MRQTLPQLRTEVKGGTQALCRHTVTTPNVGAGAKHTETAGTDVQSNGAAVERNEINVVDAVDRDTILVTEWIAIRFLTTEEAVQDVTFRADFVGNGWLDESVDEHLKGLEQHGKDGAVAVALLANCSYGGALFAIHSALMLSRRS</sequence>
<keyword evidence="1" id="KW-0812">Transmembrane</keyword>
<keyword evidence="1" id="KW-1133">Transmembrane helix</keyword>